<feature type="region of interest" description="Disordered" evidence="10">
    <location>
        <begin position="1168"/>
        <end position="1188"/>
    </location>
</feature>
<dbReference type="InterPro" id="IPR041813">
    <property type="entry name" value="A2M_TED"/>
</dbReference>
<accession>F6SDR4</accession>
<dbReference type="OrthoDB" id="9998011at2759"/>
<keyword evidence="8" id="KW-1015">Disulfide bond</keyword>
<evidence type="ECO:0000256" key="1">
    <source>
        <dbReference type="ARBA" id="ARBA00004613"/>
    </source>
</evidence>
<dbReference type="InterPro" id="IPR009048">
    <property type="entry name" value="A-macroglobulin_rcpt-bd"/>
</dbReference>
<dbReference type="KEGG" id="oaa:103168757"/>
<dbReference type="GeneID" id="103168757"/>
<comment type="subcellular location">
    <subcellularLocation>
        <location evidence="1">Secreted</location>
    </subcellularLocation>
</comment>
<dbReference type="Pfam" id="PF17791">
    <property type="entry name" value="MG3"/>
    <property type="match status" value="1"/>
</dbReference>
<dbReference type="InterPro" id="IPR019742">
    <property type="entry name" value="MacrogloblnA2_CS"/>
</dbReference>
<evidence type="ECO:0000256" key="4">
    <source>
        <dbReference type="ARBA" id="ARBA00022690"/>
    </source>
</evidence>
<dbReference type="Pfam" id="PF07677">
    <property type="entry name" value="A2M_recep"/>
    <property type="match status" value="1"/>
</dbReference>
<evidence type="ECO:0000256" key="7">
    <source>
        <dbReference type="ARBA" id="ARBA00022966"/>
    </source>
</evidence>
<comment type="similarity">
    <text evidence="2">Belongs to the protease inhibitor I39 (alpha-2-macroglobulin) family.</text>
</comment>
<dbReference type="InterPro" id="IPR014756">
    <property type="entry name" value="Ig_E-set"/>
</dbReference>
<dbReference type="Pfam" id="PF07703">
    <property type="entry name" value="A2M_BRD"/>
    <property type="match status" value="1"/>
</dbReference>
<feature type="domain" description="Alpha-2-macroglobulin bait region" evidence="12">
    <location>
        <begin position="449"/>
        <end position="596"/>
    </location>
</feature>
<dbReference type="Pfam" id="PF01835">
    <property type="entry name" value="MG2"/>
    <property type="match status" value="1"/>
</dbReference>
<proteinExistence type="inferred from homology"/>
<dbReference type="InterPro" id="IPR008930">
    <property type="entry name" value="Terpenoid_cyclase/PrenylTrfase"/>
</dbReference>
<dbReference type="STRING" id="9258.ENSOANP00000016963"/>
<keyword evidence="9" id="KW-0325">Glycoprotein</keyword>
<dbReference type="GeneTree" id="ENSGT00940000158779"/>
<evidence type="ECO:0000256" key="10">
    <source>
        <dbReference type="SAM" id="MobiDB-lite"/>
    </source>
</evidence>
<dbReference type="FunFam" id="2.60.40.1930:FF:000001">
    <property type="entry name" value="CD109 isoform 3"/>
    <property type="match status" value="1"/>
</dbReference>
<dbReference type="Gene3D" id="2.60.40.1940">
    <property type="match status" value="1"/>
</dbReference>
<sequence length="1454" mass="161974">MKIRVFLSILLFHFTFVQSLEPQYVLLVSSVLQSDSQDKVCLHLSNLNETVSLSVVLEYNGANTTIFDQSVSESSFFECKSFQVPRAVAELLAFITFSAVGSTSRMLERRSVVIPTEETVTFVQSDKPIYKPGQNVMFRIVTLDNNLKPVNESYPLVTIQDPDGNRIFQWLQVKPLTPIAEFSIQLISEPILGTYTITVRKNSEETVSHRFTVEEYVLPKYEVQLHSPKTISVEDQTFQVDVCAKYTYAQPVQGKAKIQVCRKYFSSPGCGRGQNEICQRFTLELNTTGCASQSLATEAFQLYRSGLYMSLDVQAIVMENGTGVQFTDSSTISISSMLGRLQFENVGRYYKKGIPYDGQFTLVKADNSPIENAVVQLELNGKVLDNYTTDSNGSAQFSIDTSNIFDPQFNLRVSYKTSENCYDSNWLTPYYSQGYFSVFRFYSRFQSFLQIKPEPEELRCNREKTITVYYSLDAEDYNNVASVQFYYLVMVRKDFVVTGQKEVSISGALNGSFSVSLTITPELAPKATMLIYTLHPRGEMVADSAKFQIEKCFRNQVSLKFSEDQGLPGSNVSLHLEAAANSYCALRAVDRSVLLLKPEEQLSAATVFNLVQPQELYGYYYRGLQLEDDKREPCISEKEIFYQGLYYEPVSNSGDGDAYEIVKEMGLKVFSNSRLRKPEVCVRNTFQPFPEMGFARGQAFSTTSVASFSGSSSNQGFSNSVAKTAVIETVRTFFPETWIWELVTVGSSGSADLSYTIPDTITRWDASGFCVADQAGFGISSNAELIGFQPFFVGLTLPYSVVRGEQFELIATLFNYLDYCVEVSVVLKESADYEAQLNSPQSVGNAIVGANERKTYIWTITPKTLGEVNITVTAETVQSEACGTSEQQSQRKDTLIHVLLVEPEGIEKEMTQSVLICTKDTNESEQVSLKLPGTFVNGSARAVFTVLGDCLGPAMQNLQNLLRMPYGCGEQNIALLASDVAILKYLIATEQLTEELRSKAISFLASGYQKQLSYKLFDGSYSTFGRRNMKGDTRLTAIVFSTFGKMKEYTYIDETVQSQTLIWLSSQQKTNGCFANQGKPFNNALEGGDMDEVSLTALVVGALLQTGLNSTHPLVRRGLICLDEAYDRSINSNNVYNQVLMAYTFALAGQEDKVESLLQRLDQSAKKEGSTVHWEREEKPQPDDLPSFVPRAPSAEVEITCYGLLAVISKAVPDLTLAANIVLWIVRQQNPYGGFSSTQDTAICLHALSLYETLTFSKGQNTVTISSESSSEVFQVNGDNRLLLQRSDLVQVPGNYTVVVAGNGCAFIQTTLRYNVLLSRIGAGFSLYVETANSSCTDGFQDKFDLVITTSYTGIRNNSNMVIMDVKMLSGYSVVSTSVEKLKENTKVMKTEIKNNHLLIYMDDLRSEVSFTFSVEQTIPVSNIKPASVKIYDYYETDEYGLAEYNTPCGQTSA</sequence>
<dbReference type="eggNOG" id="KOG1366">
    <property type="taxonomic scope" value="Eukaryota"/>
</dbReference>
<dbReference type="InterPro" id="IPR040839">
    <property type="entry name" value="MG4"/>
</dbReference>
<keyword evidence="4" id="KW-0646">Protease inhibitor</keyword>
<keyword evidence="3" id="KW-0964">Secreted</keyword>
<dbReference type="InterPro" id="IPR050473">
    <property type="entry name" value="A2M/Complement_sys"/>
</dbReference>
<keyword evidence="5 11" id="KW-0732">Signal</keyword>
<dbReference type="InterPro" id="IPR001599">
    <property type="entry name" value="Macroglobln_a2"/>
</dbReference>
<evidence type="ECO:0000313" key="16">
    <source>
        <dbReference type="Proteomes" id="UP000002279"/>
    </source>
</evidence>
<dbReference type="SMART" id="SM01359">
    <property type="entry name" value="A2M_N_2"/>
    <property type="match status" value="1"/>
</dbReference>
<dbReference type="InterPro" id="IPR013783">
    <property type="entry name" value="Ig-like_fold"/>
</dbReference>
<dbReference type="Gene3D" id="2.60.120.1540">
    <property type="match status" value="1"/>
</dbReference>
<dbReference type="SMART" id="SM01361">
    <property type="entry name" value="A2M_recep"/>
    <property type="match status" value="1"/>
</dbReference>
<dbReference type="Ensembl" id="ENSOANT00000016966.3">
    <property type="protein sequence ID" value="ENSOANP00000016963.2"/>
    <property type="gene ID" value="ENSOANG00000010694.4"/>
</dbReference>
<dbReference type="Gene3D" id="2.20.130.20">
    <property type="match status" value="2"/>
</dbReference>
<dbReference type="Pfam" id="PF17789">
    <property type="entry name" value="MG4"/>
    <property type="match status" value="1"/>
</dbReference>
<dbReference type="SMART" id="SM01360">
    <property type="entry name" value="A2M"/>
    <property type="match status" value="1"/>
</dbReference>
<dbReference type="PANTHER" id="PTHR11412:SF174">
    <property type="entry name" value="OVOSTATIN HOMOLOG 1"/>
    <property type="match status" value="1"/>
</dbReference>
<dbReference type="InterPro" id="IPR011625">
    <property type="entry name" value="A2M_N_BRD"/>
</dbReference>
<dbReference type="SUPFAM" id="SSF81296">
    <property type="entry name" value="E set domains"/>
    <property type="match status" value="1"/>
</dbReference>
<dbReference type="RefSeq" id="XP_007661640.1">
    <property type="nucleotide sequence ID" value="XM_007663450.3"/>
</dbReference>
<dbReference type="HOGENOM" id="CLU_001634_0_1_1"/>
<dbReference type="InterPro" id="IPR036595">
    <property type="entry name" value="A-macroglobulin_rcpt-bd_sf"/>
</dbReference>
<dbReference type="InterPro" id="IPR002890">
    <property type="entry name" value="MG2"/>
</dbReference>
<feature type="chain" id="PRO_5003346259" evidence="11">
    <location>
        <begin position="20"/>
        <end position="1454"/>
    </location>
</feature>
<keyword evidence="16" id="KW-1185">Reference proteome</keyword>
<keyword evidence="6" id="KW-0722">Serine protease inhibitor</keyword>
<keyword evidence="7" id="KW-0882">Thioester bond</keyword>
<name>F6SDR4_ORNAN</name>
<dbReference type="Gene3D" id="2.60.40.10">
    <property type="entry name" value="Immunoglobulins"/>
    <property type="match status" value="2"/>
</dbReference>
<dbReference type="CDD" id="cd02897">
    <property type="entry name" value="A2M_2"/>
    <property type="match status" value="1"/>
</dbReference>
<evidence type="ECO:0000256" key="11">
    <source>
        <dbReference type="SAM" id="SignalP"/>
    </source>
</evidence>
<evidence type="ECO:0000259" key="13">
    <source>
        <dbReference type="SMART" id="SM01360"/>
    </source>
</evidence>
<dbReference type="InParanoid" id="F6SDR4"/>
<organism evidence="15 16">
    <name type="scientific">Ornithorhynchus anatinus</name>
    <name type="common">Duckbill platypus</name>
    <dbReference type="NCBI Taxonomy" id="9258"/>
    <lineage>
        <taxon>Eukaryota</taxon>
        <taxon>Metazoa</taxon>
        <taxon>Chordata</taxon>
        <taxon>Craniata</taxon>
        <taxon>Vertebrata</taxon>
        <taxon>Euteleostomi</taxon>
        <taxon>Mammalia</taxon>
        <taxon>Monotremata</taxon>
        <taxon>Ornithorhynchidae</taxon>
        <taxon>Ornithorhynchus</taxon>
    </lineage>
</organism>
<feature type="domain" description="Alpha-2-macroglobulin" evidence="13">
    <location>
        <begin position="737"/>
        <end position="827"/>
    </location>
</feature>
<dbReference type="InterPro" id="IPR041555">
    <property type="entry name" value="MG3"/>
</dbReference>
<evidence type="ECO:0000259" key="14">
    <source>
        <dbReference type="SMART" id="SM01361"/>
    </source>
</evidence>
<evidence type="ECO:0000256" key="8">
    <source>
        <dbReference type="ARBA" id="ARBA00023157"/>
    </source>
</evidence>
<evidence type="ECO:0000256" key="9">
    <source>
        <dbReference type="ARBA" id="ARBA00023180"/>
    </source>
</evidence>
<evidence type="ECO:0000256" key="6">
    <source>
        <dbReference type="ARBA" id="ARBA00022900"/>
    </source>
</evidence>
<reference evidence="15" key="3">
    <citation type="submission" date="2025-09" db="UniProtKB">
        <authorList>
            <consortium name="Ensembl"/>
        </authorList>
    </citation>
    <scope>IDENTIFICATION</scope>
    <source>
        <strain evidence="15">Glennie</strain>
    </source>
</reference>
<evidence type="ECO:0000256" key="3">
    <source>
        <dbReference type="ARBA" id="ARBA00022525"/>
    </source>
</evidence>
<dbReference type="GO" id="GO:0004867">
    <property type="term" value="F:serine-type endopeptidase inhibitor activity"/>
    <property type="evidence" value="ECO:0007669"/>
    <property type="project" value="UniProtKB-KW"/>
</dbReference>
<evidence type="ECO:0000259" key="12">
    <source>
        <dbReference type="SMART" id="SM01359"/>
    </source>
</evidence>
<reference evidence="15" key="2">
    <citation type="submission" date="2025-08" db="UniProtKB">
        <authorList>
            <consortium name="Ensembl"/>
        </authorList>
    </citation>
    <scope>IDENTIFICATION</scope>
    <source>
        <strain evidence="15">Glennie</strain>
    </source>
</reference>
<dbReference type="PANTHER" id="PTHR11412">
    <property type="entry name" value="MACROGLOBULIN / COMPLEMENT"/>
    <property type="match status" value="1"/>
</dbReference>
<dbReference type="InterPro" id="IPR047565">
    <property type="entry name" value="Alpha-macroglob_thiol-ester_cl"/>
</dbReference>
<dbReference type="Pfam" id="PF00207">
    <property type="entry name" value="A2M"/>
    <property type="match status" value="1"/>
</dbReference>
<feature type="signal peptide" evidence="11">
    <location>
        <begin position="1"/>
        <end position="19"/>
    </location>
</feature>
<dbReference type="GO" id="GO:0005615">
    <property type="term" value="C:extracellular space"/>
    <property type="evidence" value="ECO:0007669"/>
    <property type="project" value="InterPro"/>
</dbReference>
<feature type="domain" description="Alpha-macroglobulin receptor-binding" evidence="14">
    <location>
        <begin position="1359"/>
        <end position="1445"/>
    </location>
</feature>
<evidence type="ECO:0000256" key="2">
    <source>
        <dbReference type="ARBA" id="ARBA00010952"/>
    </source>
</evidence>
<gene>
    <name evidence="15" type="primary">LOC103168757</name>
</gene>
<dbReference type="InterPro" id="IPR011626">
    <property type="entry name" value="Alpha-macroglobulin_TED"/>
</dbReference>
<dbReference type="Gene3D" id="1.50.10.20">
    <property type="match status" value="1"/>
</dbReference>
<evidence type="ECO:0000313" key="15">
    <source>
        <dbReference type="Ensembl" id="ENSOANP00000016963.2"/>
    </source>
</evidence>
<dbReference type="Gene3D" id="2.60.40.1930">
    <property type="match status" value="2"/>
</dbReference>
<protein>
    <submittedName>
        <fullName evidence="15">Uncharacterized protein</fullName>
    </submittedName>
</protein>
<dbReference type="Proteomes" id="UP000002279">
    <property type="component" value="Chromosome 17"/>
</dbReference>
<dbReference type="FunFam" id="1.50.10.20:FF:000001">
    <property type="entry name" value="CD109 isoform 1"/>
    <property type="match status" value="1"/>
</dbReference>
<reference evidence="15 16" key="1">
    <citation type="journal article" date="2008" name="Nature">
        <title>Genome analysis of the platypus reveals unique signatures of evolution.</title>
        <authorList>
            <person name="Warren W.C."/>
            <person name="Hillier L.W."/>
            <person name="Marshall Graves J.A."/>
            <person name="Birney E."/>
            <person name="Ponting C.P."/>
            <person name="Grutzner F."/>
            <person name="Belov K."/>
            <person name="Miller W."/>
            <person name="Clarke L."/>
            <person name="Chinwalla A.T."/>
            <person name="Yang S.P."/>
            <person name="Heger A."/>
            <person name="Locke D.P."/>
            <person name="Miethke P."/>
            <person name="Waters P.D."/>
            <person name="Veyrunes F."/>
            <person name="Fulton L."/>
            <person name="Fulton B."/>
            <person name="Graves T."/>
            <person name="Wallis J."/>
            <person name="Puente X.S."/>
            <person name="Lopez-Otin C."/>
            <person name="Ordonez G.R."/>
            <person name="Eichler E.E."/>
            <person name="Chen L."/>
            <person name="Cheng Z."/>
            <person name="Deakin J.E."/>
            <person name="Alsop A."/>
            <person name="Thompson K."/>
            <person name="Kirby P."/>
            <person name="Papenfuss A.T."/>
            <person name="Wakefield M.J."/>
            <person name="Olender T."/>
            <person name="Lancet D."/>
            <person name="Huttley G.A."/>
            <person name="Smit A.F."/>
            <person name="Pask A."/>
            <person name="Temple-Smith P."/>
            <person name="Batzer M.A."/>
            <person name="Walker J.A."/>
            <person name="Konkel M.K."/>
            <person name="Harris R.S."/>
            <person name="Whittington C.M."/>
            <person name="Wong E.S."/>
            <person name="Gemmell N.J."/>
            <person name="Buschiazzo E."/>
            <person name="Vargas Jentzsch I.M."/>
            <person name="Merkel A."/>
            <person name="Schmitz J."/>
            <person name="Zemann A."/>
            <person name="Churakov G."/>
            <person name="Kriegs J.O."/>
            <person name="Brosius J."/>
            <person name="Murchison E.P."/>
            <person name="Sachidanandam R."/>
            <person name="Smith C."/>
            <person name="Hannon G.J."/>
            <person name="Tsend-Ayush E."/>
            <person name="McMillan D."/>
            <person name="Attenborough R."/>
            <person name="Rens W."/>
            <person name="Ferguson-Smith M."/>
            <person name="Lefevre C.M."/>
            <person name="Sharp J.A."/>
            <person name="Nicholas K.R."/>
            <person name="Ray D.A."/>
            <person name="Kube M."/>
            <person name="Reinhardt R."/>
            <person name="Pringle T.H."/>
            <person name="Taylor J."/>
            <person name="Jones R.C."/>
            <person name="Nixon B."/>
            <person name="Dacheux J.L."/>
            <person name="Niwa H."/>
            <person name="Sekita Y."/>
            <person name="Huang X."/>
            <person name="Stark A."/>
            <person name="Kheradpour P."/>
            <person name="Kellis M."/>
            <person name="Flicek P."/>
            <person name="Chen Y."/>
            <person name="Webber C."/>
            <person name="Hardison R."/>
            <person name="Nelson J."/>
            <person name="Hallsworth-Pepin K."/>
            <person name="Delehaunty K."/>
            <person name="Markovic C."/>
            <person name="Minx P."/>
            <person name="Feng Y."/>
            <person name="Kremitzki C."/>
            <person name="Mitreva M."/>
            <person name="Glasscock J."/>
            <person name="Wylie T."/>
            <person name="Wohldmann P."/>
            <person name="Thiru P."/>
            <person name="Nhan M.N."/>
            <person name="Pohl C.S."/>
            <person name="Smith S.M."/>
            <person name="Hou S."/>
            <person name="Nefedov M."/>
            <person name="de Jong P.J."/>
            <person name="Renfree M.B."/>
            <person name="Mardis E.R."/>
            <person name="Wilson R.K."/>
        </authorList>
    </citation>
    <scope>NUCLEOTIDE SEQUENCE [LARGE SCALE GENOMIC DNA]</scope>
    <source>
        <strain evidence="15 16">Glennie</strain>
    </source>
</reference>
<dbReference type="Gene3D" id="2.60.40.690">
    <property type="entry name" value="Alpha-macroglobulin, receptor-binding domain"/>
    <property type="match status" value="1"/>
</dbReference>
<dbReference type="SUPFAM" id="SSF49410">
    <property type="entry name" value="Alpha-macroglobulin receptor domain"/>
    <property type="match status" value="1"/>
</dbReference>
<dbReference type="Pfam" id="PF07678">
    <property type="entry name" value="TED_complement"/>
    <property type="match status" value="1"/>
</dbReference>
<dbReference type="OMA" id="ENMDPFY"/>
<feature type="compositionally biased region" description="Basic and acidic residues" evidence="10">
    <location>
        <begin position="1168"/>
        <end position="1182"/>
    </location>
</feature>
<evidence type="ECO:0000256" key="5">
    <source>
        <dbReference type="ARBA" id="ARBA00022729"/>
    </source>
</evidence>
<dbReference type="Bgee" id="ENSOANG00000010694">
    <property type="expression patterns" value="Expressed in ovary and 7 other cell types or tissues"/>
</dbReference>
<dbReference type="SMART" id="SM01419">
    <property type="entry name" value="Thiol-ester_cl"/>
    <property type="match status" value="1"/>
</dbReference>
<dbReference type="PROSITE" id="PS00477">
    <property type="entry name" value="ALPHA_2_MACROGLOBULIN"/>
    <property type="match status" value="1"/>
</dbReference>
<dbReference type="SUPFAM" id="SSF48239">
    <property type="entry name" value="Terpenoid cyclases/Protein prenyltransferases"/>
    <property type="match status" value="1"/>
</dbReference>